<feature type="coiled-coil region" evidence="1">
    <location>
        <begin position="27"/>
        <end position="61"/>
    </location>
</feature>
<comment type="caution">
    <text evidence="4">The sequence shown here is derived from an EMBL/GenBank/DDBJ whole genome shotgun (WGS) entry which is preliminary data.</text>
</comment>
<dbReference type="PROSITE" id="PS50887">
    <property type="entry name" value="GGDEF"/>
    <property type="match status" value="1"/>
</dbReference>
<evidence type="ECO:0000259" key="2">
    <source>
        <dbReference type="PROSITE" id="PS50046"/>
    </source>
</evidence>
<feature type="domain" description="GGDEF" evidence="3">
    <location>
        <begin position="265"/>
        <end position="401"/>
    </location>
</feature>
<dbReference type="CDD" id="cd01949">
    <property type="entry name" value="GGDEF"/>
    <property type="match status" value="1"/>
</dbReference>
<dbReference type="FunFam" id="3.30.70.270:FF:000001">
    <property type="entry name" value="Diguanylate cyclase domain protein"/>
    <property type="match status" value="1"/>
</dbReference>
<dbReference type="GO" id="GO:0052621">
    <property type="term" value="F:diguanylate cyclase activity"/>
    <property type="evidence" value="ECO:0007669"/>
    <property type="project" value="TreeGrafter"/>
</dbReference>
<dbReference type="RefSeq" id="WP_084607044.1">
    <property type="nucleotide sequence ID" value="NZ_QVFV01000004.1"/>
</dbReference>
<proteinExistence type="predicted"/>
<dbReference type="InterPro" id="IPR016132">
    <property type="entry name" value="Phyto_chromo_attachment"/>
</dbReference>
<dbReference type="GO" id="GO:1902201">
    <property type="term" value="P:negative regulation of bacterial-type flagellum-dependent cell motility"/>
    <property type="evidence" value="ECO:0007669"/>
    <property type="project" value="TreeGrafter"/>
</dbReference>
<feature type="domain" description="Phytochrome chromophore attachment site" evidence="2">
    <location>
        <begin position="80"/>
        <end position="217"/>
    </location>
</feature>
<dbReference type="EMBL" id="QVFV01000004">
    <property type="protein sequence ID" value="RZM77436.1"/>
    <property type="molecule type" value="Genomic_DNA"/>
</dbReference>
<accession>A0A4Q7E3Z9</accession>
<dbReference type="GO" id="GO:0005886">
    <property type="term" value="C:plasma membrane"/>
    <property type="evidence" value="ECO:0007669"/>
    <property type="project" value="TreeGrafter"/>
</dbReference>
<reference evidence="4 5" key="1">
    <citation type="submission" date="2018-11" db="EMBL/GenBank/DDBJ databases">
        <title>Whole genome sequencing of an environmental sample.</title>
        <authorList>
            <person name="Sarangi A.N."/>
            <person name="Singh D."/>
            <person name="Tripathy S."/>
        </authorList>
    </citation>
    <scope>NUCLEOTIDE SEQUENCE [LARGE SCALE GENOMIC DNA]</scope>
    <source>
        <strain evidence="4 5">Lakshadweep</strain>
    </source>
</reference>
<dbReference type="SUPFAM" id="SSF55073">
    <property type="entry name" value="Nucleotide cyclase"/>
    <property type="match status" value="1"/>
</dbReference>
<dbReference type="InterPro" id="IPR003018">
    <property type="entry name" value="GAF"/>
</dbReference>
<evidence type="ECO:0000313" key="5">
    <source>
        <dbReference type="Proteomes" id="UP000292459"/>
    </source>
</evidence>
<evidence type="ECO:0000256" key="1">
    <source>
        <dbReference type="SAM" id="Coils"/>
    </source>
</evidence>
<protein>
    <submittedName>
        <fullName evidence="4">Diguanylate cyclase</fullName>
    </submittedName>
</protein>
<keyword evidence="1" id="KW-0175">Coiled coil</keyword>
<dbReference type="AlphaFoldDB" id="A0A4Q7E3Z9"/>
<dbReference type="SUPFAM" id="SSF55781">
    <property type="entry name" value="GAF domain-like"/>
    <property type="match status" value="1"/>
</dbReference>
<dbReference type="PROSITE" id="PS50046">
    <property type="entry name" value="PHYTOCHROME_2"/>
    <property type="match status" value="1"/>
</dbReference>
<dbReference type="InterPro" id="IPR029787">
    <property type="entry name" value="Nucleotide_cyclase"/>
</dbReference>
<dbReference type="InterPro" id="IPR043128">
    <property type="entry name" value="Rev_trsase/Diguanyl_cyclase"/>
</dbReference>
<dbReference type="PANTHER" id="PTHR45138">
    <property type="entry name" value="REGULATORY COMPONENTS OF SENSORY TRANSDUCTION SYSTEM"/>
    <property type="match status" value="1"/>
</dbReference>
<dbReference type="SMART" id="SM00065">
    <property type="entry name" value="GAF"/>
    <property type="match status" value="1"/>
</dbReference>
<dbReference type="Pfam" id="PF00990">
    <property type="entry name" value="GGDEF"/>
    <property type="match status" value="1"/>
</dbReference>
<name>A0A4Q7E3Z9_9CYAN</name>
<dbReference type="NCBIfam" id="TIGR00254">
    <property type="entry name" value="GGDEF"/>
    <property type="match status" value="1"/>
</dbReference>
<evidence type="ECO:0000259" key="3">
    <source>
        <dbReference type="PROSITE" id="PS50887"/>
    </source>
</evidence>
<dbReference type="GO" id="GO:0043709">
    <property type="term" value="P:cell adhesion involved in single-species biofilm formation"/>
    <property type="evidence" value="ECO:0007669"/>
    <property type="project" value="TreeGrafter"/>
</dbReference>
<dbReference type="InterPro" id="IPR000160">
    <property type="entry name" value="GGDEF_dom"/>
</dbReference>
<dbReference type="OrthoDB" id="453368at2"/>
<dbReference type="SMART" id="SM00267">
    <property type="entry name" value="GGDEF"/>
    <property type="match status" value="1"/>
</dbReference>
<dbReference type="PANTHER" id="PTHR45138:SF9">
    <property type="entry name" value="DIGUANYLATE CYCLASE DGCM-RELATED"/>
    <property type="match status" value="1"/>
</dbReference>
<dbReference type="InterPro" id="IPR029016">
    <property type="entry name" value="GAF-like_dom_sf"/>
</dbReference>
<gene>
    <name evidence="4" type="ORF">DYY88_17555</name>
</gene>
<evidence type="ECO:0000313" key="4">
    <source>
        <dbReference type="EMBL" id="RZM77436.1"/>
    </source>
</evidence>
<sequence length="402" mass="45451">MAYLYLLGDAQNSMVKQQAISEPNDRIVALEQKVTDLTAANQQLRQALTDLQQAHQRLRSQLSRERLIDEIAQQIRQSLQLDAILNTAVTEVREFLDVDRVLVYRFRPDWSGIITFESIAPEATPTRYSAFEEPCFRQRYVEQYQAGRVRAIADIYTADIQECYRQLLETYQVRANLVVPILQGDNTLWGLLIAHHCRAPRQWDEFDTSLLQQLATQLGVAIRQSELYAQLQQQAITDALTQLANRRRFDQYLAEGWQQHQRRQAAIAILLLDIDFFKRYNDHYGHPQGDECLRQVSQALSQAAKRTVDLVARYGGEEFAIVLPDTDLAGAHEVATAMQAAIADLQLEHPESPFGQITLSCGVAACVPQTQDSSHCLVKAADQALYQAKASGRNCIVSAHSL</sequence>
<organism evidence="4 5">
    <name type="scientific">Leptolyngbya iicbica LK</name>
    <dbReference type="NCBI Taxonomy" id="2294035"/>
    <lineage>
        <taxon>Bacteria</taxon>
        <taxon>Bacillati</taxon>
        <taxon>Cyanobacteriota</taxon>
        <taxon>Cyanophyceae</taxon>
        <taxon>Leptolyngbyales</taxon>
        <taxon>Leptolyngbyaceae</taxon>
        <taxon>Leptolyngbya group</taxon>
        <taxon>Leptolyngbya</taxon>
        <taxon>Leptolyngbya iicbica</taxon>
    </lineage>
</organism>
<keyword evidence="5" id="KW-1185">Reference proteome</keyword>
<dbReference type="InterPro" id="IPR050469">
    <property type="entry name" value="Diguanylate_Cyclase"/>
</dbReference>
<dbReference type="Proteomes" id="UP000292459">
    <property type="component" value="Unassembled WGS sequence"/>
</dbReference>
<dbReference type="Gene3D" id="3.30.70.270">
    <property type="match status" value="1"/>
</dbReference>
<dbReference type="Gene3D" id="3.30.450.40">
    <property type="match status" value="2"/>
</dbReference>
<dbReference type="Pfam" id="PF01590">
    <property type="entry name" value="GAF"/>
    <property type="match status" value="1"/>
</dbReference>